<dbReference type="PANTHER" id="PTHR24044">
    <property type="entry name" value="NOTCH LIGAND FAMILY MEMBER"/>
    <property type="match status" value="1"/>
</dbReference>
<dbReference type="SMART" id="SM00181">
    <property type="entry name" value="EGF"/>
    <property type="match status" value="3"/>
</dbReference>
<feature type="domain" description="EGF-like" evidence="5">
    <location>
        <begin position="78"/>
        <end position="114"/>
    </location>
</feature>
<dbReference type="InterPro" id="IPR001881">
    <property type="entry name" value="EGF-like_Ca-bd_dom"/>
</dbReference>
<dbReference type="Proteomes" id="UP001549920">
    <property type="component" value="Unassembled WGS sequence"/>
</dbReference>
<organism evidence="6 7">
    <name type="scientific">Loxostege sticticalis</name>
    <name type="common">Beet webworm moth</name>
    <dbReference type="NCBI Taxonomy" id="481309"/>
    <lineage>
        <taxon>Eukaryota</taxon>
        <taxon>Metazoa</taxon>
        <taxon>Ecdysozoa</taxon>
        <taxon>Arthropoda</taxon>
        <taxon>Hexapoda</taxon>
        <taxon>Insecta</taxon>
        <taxon>Pterygota</taxon>
        <taxon>Neoptera</taxon>
        <taxon>Endopterygota</taxon>
        <taxon>Lepidoptera</taxon>
        <taxon>Glossata</taxon>
        <taxon>Ditrysia</taxon>
        <taxon>Pyraloidea</taxon>
        <taxon>Crambidae</taxon>
        <taxon>Pyraustinae</taxon>
        <taxon>Loxostege</taxon>
    </lineage>
</organism>
<keyword evidence="2" id="KW-0245">EGF-like domain</keyword>
<keyword evidence="4" id="KW-1133">Transmembrane helix</keyword>
<comment type="caution">
    <text evidence="2">Lacks conserved residue(s) required for the propagation of feature annotation.</text>
</comment>
<dbReference type="Pfam" id="PF00008">
    <property type="entry name" value="EGF"/>
    <property type="match status" value="2"/>
</dbReference>
<feature type="compositionally biased region" description="Pro residues" evidence="3">
    <location>
        <begin position="340"/>
        <end position="350"/>
    </location>
</feature>
<keyword evidence="4" id="KW-0812">Transmembrane</keyword>
<feature type="disulfide bond" evidence="2">
    <location>
        <begin position="184"/>
        <end position="193"/>
    </location>
</feature>
<feature type="domain" description="EGF-like" evidence="5">
    <location>
        <begin position="152"/>
        <end position="194"/>
    </location>
</feature>
<keyword evidence="7" id="KW-1185">Reference proteome</keyword>
<dbReference type="EMBL" id="JBEUOH010000023">
    <property type="protein sequence ID" value="KAL0861211.1"/>
    <property type="molecule type" value="Genomic_DNA"/>
</dbReference>
<evidence type="ECO:0000256" key="1">
    <source>
        <dbReference type="ARBA" id="ARBA00023157"/>
    </source>
</evidence>
<proteinExistence type="predicted"/>
<evidence type="ECO:0000256" key="2">
    <source>
        <dbReference type="PROSITE-ProRule" id="PRU00076"/>
    </source>
</evidence>
<feature type="compositionally biased region" description="Polar residues" evidence="3">
    <location>
        <begin position="319"/>
        <end position="329"/>
    </location>
</feature>
<protein>
    <recommendedName>
        <fullName evidence="5">EGF-like domain-containing protein</fullName>
    </recommendedName>
</protein>
<dbReference type="CDD" id="cd00054">
    <property type="entry name" value="EGF_CA"/>
    <property type="match status" value="1"/>
</dbReference>
<evidence type="ECO:0000256" key="3">
    <source>
        <dbReference type="SAM" id="MobiDB-lite"/>
    </source>
</evidence>
<feature type="domain" description="EGF-like" evidence="5">
    <location>
        <begin position="17"/>
        <end position="53"/>
    </location>
</feature>
<dbReference type="PROSITE" id="PS50026">
    <property type="entry name" value="EGF_3"/>
    <property type="match status" value="3"/>
</dbReference>
<evidence type="ECO:0000256" key="4">
    <source>
        <dbReference type="SAM" id="Phobius"/>
    </source>
</evidence>
<dbReference type="PANTHER" id="PTHR24044:SF420">
    <property type="entry name" value="DELTA AND NOTCH-LIKE EPIDERMAL GROWTH FACTOR-RELATED RECEPTOR ISOFORM X1"/>
    <property type="match status" value="1"/>
</dbReference>
<comment type="caution">
    <text evidence="6">The sequence shown here is derived from an EMBL/GenBank/DDBJ whole genome shotgun (WGS) entry which is preliminary data.</text>
</comment>
<feature type="region of interest" description="Disordered" evidence="3">
    <location>
        <begin position="286"/>
        <end position="350"/>
    </location>
</feature>
<reference evidence="6 7" key="1">
    <citation type="submission" date="2024-06" db="EMBL/GenBank/DDBJ databases">
        <title>A chromosome-level genome assembly of beet webworm, Loxostege sticticalis.</title>
        <authorList>
            <person name="Zhang Y."/>
        </authorList>
    </citation>
    <scope>NUCLEOTIDE SEQUENCE [LARGE SCALE GENOMIC DNA]</scope>
    <source>
        <strain evidence="6">AQ026</strain>
        <tissue evidence="6">Whole body</tissue>
    </source>
</reference>
<feature type="transmembrane region" description="Helical" evidence="4">
    <location>
        <begin position="240"/>
        <end position="262"/>
    </location>
</feature>
<dbReference type="SUPFAM" id="SSF57196">
    <property type="entry name" value="EGF/Laminin"/>
    <property type="match status" value="2"/>
</dbReference>
<evidence type="ECO:0000313" key="6">
    <source>
        <dbReference type="EMBL" id="KAL0861211.1"/>
    </source>
</evidence>
<feature type="disulfide bond" evidence="2">
    <location>
        <begin position="104"/>
        <end position="113"/>
    </location>
</feature>
<evidence type="ECO:0000259" key="5">
    <source>
        <dbReference type="PROSITE" id="PS50026"/>
    </source>
</evidence>
<keyword evidence="1 2" id="KW-1015">Disulfide bond</keyword>
<dbReference type="InterPro" id="IPR000742">
    <property type="entry name" value="EGF"/>
</dbReference>
<feature type="disulfide bond" evidence="2">
    <location>
        <begin position="43"/>
        <end position="52"/>
    </location>
</feature>
<keyword evidence="4" id="KW-0472">Membrane</keyword>
<accession>A0ABR3H928</accession>
<dbReference type="PROSITE" id="PS00022">
    <property type="entry name" value="EGF_1"/>
    <property type="match status" value="3"/>
</dbReference>
<name>A0ABR3H928_LOXSC</name>
<feature type="disulfide bond" evidence="2">
    <location>
        <begin position="82"/>
        <end position="92"/>
    </location>
</feature>
<dbReference type="SMART" id="SM00179">
    <property type="entry name" value="EGF_CA"/>
    <property type="match status" value="1"/>
</dbReference>
<dbReference type="PROSITE" id="PS01186">
    <property type="entry name" value="EGF_2"/>
    <property type="match status" value="2"/>
</dbReference>
<evidence type="ECO:0000313" key="7">
    <source>
        <dbReference type="Proteomes" id="UP001549920"/>
    </source>
</evidence>
<dbReference type="InterPro" id="IPR050906">
    <property type="entry name" value="Notch_signaling"/>
</dbReference>
<dbReference type="Gene3D" id="2.10.25.10">
    <property type="entry name" value="Laminin"/>
    <property type="match status" value="2"/>
</dbReference>
<sequence length="350" mass="36101">MCYGGWSGARCEVPPVPHDPCSSTRCYNGATCRPLRGMALCVCPTGYTGTRCEQCTGRAMCPADTVCERRDPLQARCRPALCLDYCLNQGTCHVSAAGAVSCACAAGWSGERCQRRACVDAACAGPKGGTDAHDEAGKGGGAVLDNRSTTSAVGSCVQGSCLQGGRCVATRESPAAEPRDVCVCAAPYGGPRCAHYVGQDHACQALLCPPQAVCAWRPSCTPPLGGGGDAVTAAPSSGGAWGGALLALAALLAAVLAALYLIHRRRHGAFVHARLADNVEISNPMYLAGEDEPDPPPRQNPHANGGNHFANPVYESMYAPQQNNPTEEQANLLADAGDASPPPPERAALL</sequence>
<gene>
    <name evidence="6" type="ORF">ABMA27_008778</name>
</gene>